<gene>
    <name evidence="3" type="ORF">H9632_07510</name>
</gene>
<accession>A0ABR8XLU5</accession>
<feature type="coiled-coil region" evidence="1">
    <location>
        <begin position="7"/>
        <end position="90"/>
    </location>
</feature>
<evidence type="ECO:0000313" key="3">
    <source>
        <dbReference type="EMBL" id="MBD8032912.1"/>
    </source>
</evidence>
<evidence type="ECO:0000256" key="1">
    <source>
        <dbReference type="SAM" id="Coils"/>
    </source>
</evidence>
<proteinExistence type="predicted"/>
<feature type="transmembrane region" description="Helical" evidence="2">
    <location>
        <begin position="195"/>
        <end position="213"/>
    </location>
</feature>
<dbReference type="EMBL" id="JACSPW010000005">
    <property type="protein sequence ID" value="MBD8032912.1"/>
    <property type="molecule type" value="Genomic_DNA"/>
</dbReference>
<sequence>MGELKQIEKMETYINELGQEIKSVKKASVFLNEIEQQHALVEQQLNRVKETANILGGLQKQFETQEKNFKEQFKANEKRLEEINTTVEDNFSGTEQFLKENVGQFNNLTTLINQEIKVLESKVALLEERQNTTSSNIQFLQQSIEGNSEKIEKLNTSNELLQKQNSTFEKLQNGLITDVNTLTAQHHKSSKRLEYILYSLFGVGIVLLVILKLT</sequence>
<comment type="caution">
    <text evidence="3">The sequence shown here is derived from an EMBL/GenBank/DDBJ whole genome shotgun (WGS) entry which is preliminary data.</text>
</comment>
<keyword evidence="2" id="KW-0812">Transmembrane</keyword>
<dbReference type="Gene3D" id="1.20.5.50">
    <property type="match status" value="1"/>
</dbReference>
<dbReference type="Proteomes" id="UP000600565">
    <property type="component" value="Unassembled WGS sequence"/>
</dbReference>
<protein>
    <submittedName>
        <fullName evidence="3">Uncharacterized protein</fullName>
    </submittedName>
</protein>
<evidence type="ECO:0000256" key="2">
    <source>
        <dbReference type="SAM" id="Phobius"/>
    </source>
</evidence>
<keyword evidence="2" id="KW-1133">Transmembrane helix</keyword>
<name>A0ABR8XLU5_9BACL</name>
<feature type="coiled-coil region" evidence="1">
    <location>
        <begin position="144"/>
        <end position="171"/>
    </location>
</feature>
<keyword evidence="2" id="KW-0472">Membrane</keyword>
<dbReference type="RefSeq" id="WP_191703493.1">
    <property type="nucleotide sequence ID" value="NZ_JACSPW010000005.1"/>
</dbReference>
<dbReference type="SUPFAM" id="SSF58010">
    <property type="entry name" value="Fibrinogen coiled-coil and central regions"/>
    <property type="match status" value="1"/>
</dbReference>
<keyword evidence="1" id="KW-0175">Coiled coil</keyword>
<organism evidence="3 4">
    <name type="scientific">Solibacillus merdavium</name>
    <dbReference type="NCBI Taxonomy" id="2762218"/>
    <lineage>
        <taxon>Bacteria</taxon>
        <taxon>Bacillati</taxon>
        <taxon>Bacillota</taxon>
        <taxon>Bacilli</taxon>
        <taxon>Bacillales</taxon>
        <taxon>Caryophanaceae</taxon>
        <taxon>Solibacillus</taxon>
    </lineage>
</organism>
<evidence type="ECO:0000313" key="4">
    <source>
        <dbReference type="Proteomes" id="UP000600565"/>
    </source>
</evidence>
<reference evidence="3 4" key="1">
    <citation type="submission" date="2020-08" db="EMBL/GenBank/DDBJ databases">
        <title>A Genomic Blueprint of the Chicken Gut Microbiome.</title>
        <authorList>
            <person name="Gilroy R."/>
            <person name="Ravi A."/>
            <person name="Getino M."/>
            <person name="Pursley I."/>
            <person name="Horton D.L."/>
            <person name="Alikhan N.-F."/>
            <person name="Baker D."/>
            <person name="Gharbi K."/>
            <person name="Hall N."/>
            <person name="Watson M."/>
            <person name="Adriaenssens E.M."/>
            <person name="Foster-Nyarko E."/>
            <person name="Jarju S."/>
            <person name="Secka A."/>
            <person name="Antonio M."/>
            <person name="Oren A."/>
            <person name="Chaudhuri R."/>
            <person name="La Ragione R.M."/>
            <person name="Hildebrand F."/>
            <person name="Pallen M.J."/>
        </authorList>
    </citation>
    <scope>NUCLEOTIDE SEQUENCE [LARGE SCALE GENOMIC DNA]</scope>
    <source>
        <strain evidence="3 4">Sa1YVA6</strain>
    </source>
</reference>
<keyword evidence="4" id="KW-1185">Reference proteome</keyword>